<proteinExistence type="predicted"/>
<evidence type="ECO:0000256" key="1">
    <source>
        <dbReference type="SAM" id="Phobius"/>
    </source>
</evidence>
<dbReference type="EMBL" id="JBHSQN010000010">
    <property type="protein sequence ID" value="MFC6012456.1"/>
    <property type="molecule type" value="Genomic_DNA"/>
</dbReference>
<protein>
    <recommendedName>
        <fullName evidence="4">DUF304 domain-containing protein</fullName>
    </recommendedName>
</protein>
<feature type="transmembrane region" description="Helical" evidence="1">
    <location>
        <begin position="53"/>
        <end position="71"/>
    </location>
</feature>
<name>A0ABW1JSL1_9NOCA</name>
<gene>
    <name evidence="2" type="ORF">ACFP3H_15455</name>
</gene>
<dbReference type="Proteomes" id="UP001596223">
    <property type="component" value="Unassembled WGS sequence"/>
</dbReference>
<keyword evidence="1" id="KW-0812">Transmembrane</keyword>
<keyword evidence="1" id="KW-0472">Membrane</keyword>
<feature type="transmembrane region" description="Helical" evidence="1">
    <location>
        <begin position="28"/>
        <end position="47"/>
    </location>
</feature>
<organism evidence="2 3">
    <name type="scientific">Nocardia lasii</name>
    <dbReference type="NCBI Taxonomy" id="1616107"/>
    <lineage>
        <taxon>Bacteria</taxon>
        <taxon>Bacillati</taxon>
        <taxon>Actinomycetota</taxon>
        <taxon>Actinomycetes</taxon>
        <taxon>Mycobacteriales</taxon>
        <taxon>Nocardiaceae</taxon>
        <taxon>Nocardia</taxon>
    </lineage>
</organism>
<sequence length="212" mass="22386">MDGQSAANQPVGIDLVAPEVFAPMLRRLALAAFGVGVGATLLAAVWLSWPVAILIGLAVAVPTIAYVFAFARRRMWLSGTVIRAHRLLGERTFDIATATGVQLLVYPGRLRRIVLKLSTDTDTQLVPLAMYTDAGSGRELHLLGLRKLADALAASELVAAIAISEVLVQQLRAEARDAALGERPLYRAVQSAPTTPGVAPVALTDSEVAALS</sequence>
<comment type="caution">
    <text evidence="2">The sequence shown here is derived from an EMBL/GenBank/DDBJ whole genome shotgun (WGS) entry which is preliminary data.</text>
</comment>
<evidence type="ECO:0000313" key="2">
    <source>
        <dbReference type="EMBL" id="MFC6012456.1"/>
    </source>
</evidence>
<keyword evidence="1" id="KW-1133">Transmembrane helix</keyword>
<reference evidence="3" key="1">
    <citation type="journal article" date="2019" name="Int. J. Syst. Evol. Microbiol.">
        <title>The Global Catalogue of Microorganisms (GCM) 10K type strain sequencing project: providing services to taxonomists for standard genome sequencing and annotation.</title>
        <authorList>
            <consortium name="The Broad Institute Genomics Platform"/>
            <consortium name="The Broad Institute Genome Sequencing Center for Infectious Disease"/>
            <person name="Wu L."/>
            <person name="Ma J."/>
        </authorList>
    </citation>
    <scope>NUCLEOTIDE SEQUENCE [LARGE SCALE GENOMIC DNA]</scope>
    <source>
        <strain evidence="3">CCUG 36956</strain>
    </source>
</reference>
<keyword evidence="3" id="KW-1185">Reference proteome</keyword>
<evidence type="ECO:0000313" key="3">
    <source>
        <dbReference type="Proteomes" id="UP001596223"/>
    </source>
</evidence>
<evidence type="ECO:0008006" key="4">
    <source>
        <dbReference type="Google" id="ProtNLM"/>
    </source>
</evidence>
<accession>A0ABW1JSL1</accession>